<feature type="non-terminal residue" evidence="2">
    <location>
        <position position="70"/>
    </location>
</feature>
<dbReference type="InParanoid" id="A0A1S0UF58"/>
<dbReference type="GeneID" id="31252185"/>
<feature type="region of interest" description="Disordered" evidence="1">
    <location>
        <begin position="1"/>
        <end position="25"/>
    </location>
</feature>
<evidence type="ECO:0000313" key="2">
    <source>
        <dbReference type="EMBL" id="EJD73494.1"/>
    </source>
</evidence>
<gene>
    <name evidence="2" type="ORF">LOAG_19087</name>
</gene>
<accession>A0A1S0UF58</accession>
<dbReference type="AlphaFoldDB" id="A0A1S0UF58"/>
<dbReference type="KEGG" id="loa:LOAG_19087"/>
<name>A0A1S0UF58_LOALO</name>
<dbReference type="CTD" id="31252185"/>
<evidence type="ECO:0000256" key="1">
    <source>
        <dbReference type="SAM" id="MobiDB-lite"/>
    </source>
</evidence>
<proteinExistence type="predicted"/>
<dbReference type="EMBL" id="JH713464">
    <property type="protein sequence ID" value="EJD73494.1"/>
    <property type="molecule type" value="Genomic_DNA"/>
</dbReference>
<feature type="non-terminal residue" evidence="2">
    <location>
        <position position="1"/>
    </location>
</feature>
<protein>
    <submittedName>
        <fullName evidence="2">Uncharacterized protein</fullName>
    </submittedName>
</protein>
<reference evidence="2" key="1">
    <citation type="submission" date="2012-04" db="EMBL/GenBank/DDBJ databases">
        <title>The Genome Sequence of Loa loa.</title>
        <authorList>
            <consortium name="The Broad Institute Genome Sequencing Platform"/>
            <consortium name="Broad Institute Genome Sequencing Center for Infectious Disease"/>
            <person name="Nutman T.B."/>
            <person name="Fink D.L."/>
            <person name="Russ C."/>
            <person name="Young S."/>
            <person name="Zeng Q."/>
            <person name="Gargeya S."/>
            <person name="Alvarado L."/>
            <person name="Berlin A."/>
            <person name="Chapman S.B."/>
            <person name="Chen Z."/>
            <person name="Freedman E."/>
            <person name="Gellesch M."/>
            <person name="Goldberg J."/>
            <person name="Griggs A."/>
            <person name="Gujja S."/>
            <person name="Heilman E.R."/>
            <person name="Heiman D."/>
            <person name="Howarth C."/>
            <person name="Mehta T."/>
            <person name="Neiman D."/>
            <person name="Pearson M."/>
            <person name="Roberts A."/>
            <person name="Saif S."/>
            <person name="Shea T."/>
            <person name="Shenoy N."/>
            <person name="Sisk P."/>
            <person name="Stolte C."/>
            <person name="Sykes S."/>
            <person name="White J."/>
            <person name="Yandava C."/>
            <person name="Haas B."/>
            <person name="Henn M.R."/>
            <person name="Nusbaum C."/>
            <person name="Birren B."/>
        </authorList>
    </citation>
    <scope>NUCLEOTIDE SEQUENCE [LARGE SCALE GENOMIC DNA]</scope>
</reference>
<sequence>ENDENEKETICFTTENSPKKKEKENERMPWPFLAIQHKYFKSPSVPNSHAIRTVSKYRSNFWRSSLRTRN</sequence>
<organism evidence="2">
    <name type="scientific">Loa loa</name>
    <name type="common">Eye worm</name>
    <name type="synonym">Filaria loa</name>
    <dbReference type="NCBI Taxonomy" id="7209"/>
    <lineage>
        <taxon>Eukaryota</taxon>
        <taxon>Metazoa</taxon>
        <taxon>Ecdysozoa</taxon>
        <taxon>Nematoda</taxon>
        <taxon>Chromadorea</taxon>
        <taxon>Rhabditida</taxon>
        <taxon>Spirurina</taxon>
        <taxon>Spiruromorpha</taxon>
        <taxon>Filarioidea</taxon>
        <taxon>Onchocercidae</taxon>
        <taxon>Loa</taxon>
    </lineage>
</organism>
<dbReference type="RefSeq" id="XP_020304454.1">
    <property type="nucleotide sequence ID" value="XM_020451743.1"/>
</dbReference>